<keyword evidence="8" id="KW-0671">Queuosine biosynthesis</keyword>
<comment type="cofactor">
    <cofactor evidence="8">
        <name>Mg(2+)</name>
        <dbReference type="ChEBI" id="CHEBI:18420"/>
    </cofactor>
</comment>
<dbReference type="EC" id="4.3.99.3" evidence="8"/>
<feature type="binding site" evidence="8">
    <location>
        <position position="59"/>
    </location>
    <ligand>
        <name>substrate</name>
    </ligand>
</feature>
<evidence type="ECO:0000256" key="6">
    <source>
        <dbReference type="ARBA" id="ARBA00023014"/>
    </source>
</evidence>
<dbReference type="SFLD" id="SFLDS00029">
    <property type="entry name" value="Radical_SAM"/>
    <property type="match status" value="1"/>
</dbReference>
<feature type="binding site" evidence="8">
    <location>
        <begin position="44"/>
        <end position="46"/>
    </location>
    <ligand>
        <name>substrate</name>
    </ligand>
</feature>
<evidence type="ECO:0000256" key="7">
    <source>
        <dbReference type="ARBA" id="ARBA00023239"/>
    </source>
</evidence>
<evidence type="ECO:0000313" key="11">
    <source>
        <dbReference type="EMBL" id="PKR53191.1"/>
    </source>
</evidence>
<dbReference type="InterPro" id="IPR013785">
    <property type="entry name" value="Aldolase_TIM"/>
</dbReference>
<dbReference type="Gene3D" id="3.20.20.70">
    <property type="entry name" value="Aldolase class I"/>
    <property type="match status" value="1"/>
</dbReference>
<keyword evidence="1 8" id="KW-0004">4Fe-4S</keyword>
<dbReference type="RefSeq" id="WP_101268370.1">
    <property type="nucleotide sequence ID" value="NZ_NWTK01000010.1"/>
</dbReference>
<dbReference type="PIRSF" id="PIRSF000370">
    <property type="entry name" value="QueE"/>
    <property type="match status" value="1"/>
</dbReference>
<dbReference type="InterPro" id="IPR007197">
    <property type="entry name" value="rSAM"/>
</dbReference>
<dbReference type="UniPathway" id="UPA00391"/>
<evidence type="ECO:0000256" key="1">
    <source>
        <dbReference type="ARBA" id="ARBA00022485"/>
    </source>
</evidence>
<evidence type="ECO:0000256" key="8">
    <source>
        <dbReference type="HAMAP-Rule" id="MF_00917"/>
    </source>
</evidence>
<dbReference type="PROSITE" id="PS51918">
    <property type="entry name" value="RADICAL_SAM"/>
    <property type="match status" value="1"/>
</dbReference>
<comment type="cofactor">
    <cofactor evidence="8">
        <name>S-adenosyl-L-methionine</name>
        <dbReference type="ChEBI" id="CHEBI:59789"/>
    </cofactor>
    <text evidence="8">Binds 1 S-adenosyl-L-methionine per subunit.</text>
</comment>
<comment type="caution">
    <text evidence="8">Lacks conserved residue(s) required for the propagation of feature annotation.</text>
</comment>
<feature type="binding site" evidence="8">
    <location>
        <position position="70"/>
    </location>
    <ligand>
        <name>[4Fe-4S] cluster</name>
        <dbReference type="ChEBI" id="CHEBI:49883"/>
        <note>4Fe-4S-S-AdoMet</note>
    </ligand>
</feature>
<feature type="region of interest" description="Disordered" evidence="9">
    <location>
        <begin position="1"/>
        <end position="26"/>
    </location>
</feature>
<comment type="caution">
    <text evidence="11">The sequence shown here is derived from an EMBL/GenBank/DDBJ whole genome shotgun (WGS) entry which is preliminary data.</text>
</comment>
<keyword evidence="7 8" id="KW-0456">Lyase</keyword>
<dbReference type="Proteomes" id="UP000233597">
    <property type="component" value="Unassembled WGS sequence"/>
</dbReference>
<comment type="catalytic activity">
    <reaction evidence="8">
        <text>6-carboxy-5,6,7,8-tetrahydropterin + H(+) = 7-carboxy-7-carbaguanine + NH4(+)</text>
        <dbReference type="Rhea" id="RHEA:27974"/>
        <dbReference type="ChEBI" id="CHEBI:15378"/>
        <dbReference type="ChEBI" id="CHEBI:28938"/>
        <dbReference type="ChEBI" id="CHEBI:61032"/>
        <dbReference type="ChEBI" id="CHEBI:61036"/>
        <dbReference type="EC" id="4.3.99.3"/>
    </reaction>
</comment>
<comment type="subunit">
    <text evidence="8">Homodimer.</text>
</comment>
<dbReference type="PANTHER" id="PTHR42836">
    <property type="entry name" value="7-CARBOXY-7-DEAZAGUANINE SYNTHASE"/>
    <property type="match status" value="1"/>
</dbReference>
<keyword evidence="2 8" id="KW-0949">S-adenosyl-L-methionine</keyword>
<dbReference type="HAMAP" id="MF_00917">
    <property type="entry name" value="QueE"/>
    <property type="match status" value="1"/>
</dbReference>
<reference evidence="11 12" key="1">
    <citation type="submission" date="2017-09" db="EMBL/GenBank/DDBJ databases">
        <title>Biodiversity and function of Thalassospira species in the particle-attached aromatic-hydrocarbon-degrading consortia from the surface seawater of the South China Sea.</title>
        <authorList>
            <person name="Dong C."/>
            <person name="Liu R."/>
            <person name="Shao Z."/>
        </authorList>
    </citation>
    <scope>NUCLEOTIDE SEQUENCE [LARGE SCALE GENOMIC DNA]</scope>
    <source>
        <strain evidence="11 12">CSC1P2</strain>
    </source>
</reference>
<evidence type="ECO:0000256" key="5">
    <source>
        <dbReference type="ARBA" id="ARBA00023004"/>
    </source>
</evidence>
<dbReference type="InterPro" id="IPR024924">
    <property type="entry name" value="7-CO-7-deazaguanine_synth-like"/>
</dbReference>
<accession>A0A2N3KRL7</accession>
<feature type="binding site" evidence="8">
    <location>
        <position position="72"/>
    </location>
    <ligand>
        <name>Mg(2+)</name>
        <dbReference type="ChEBI" id="CHEBI:18420"/>
    </ligand>
</feature>
<comment type="similarity">
    <text evidence="8">Belongs to the radical SAM superfamily. 7-carboxy-7-deazaguanine synthase family.</text>
</comment>
<name>A0A2N3KRL7_9PROT</name>
<dbReference type="SFLD" id="SFLDF00357">
    <property type="entry name" value="ExsD-like"/>
    <property type="match status" value="1"/>
</dbReference>
<proteinExistence type="inferred from homology"/>
<dbReference type="InterPro" id="IPR017742">
    <property type="entry name" value="Deazaguanine_synth"/>
</dbReference>
<evidence type="ECO:0000256" key="3">
    <source>
        <dbReference type="ARBA" id="ARBA00022723"/>
    </source>
</evidence>
<comment type="function">
    <text evidence="8">Catalyzes the complex heterocyclic radical-mediated conversion of 6-carboxy-5,6,7,8-tetrahydropterin (CPH4) to 7-carboxy-7-deazaguanine (CDG), a step common to the biosynthetic pathways of all 7-deazapurine-containing compounds.</text>
</comment>
<feature type="binding site" evidence="8">
    <location>
        <begin position="69"/>
        <end position="71"/>
    </location>
    <ligand>
        <name>S-adenosyl-L-methionine</name>
        <dbReference type="ChEBI" id="CHEBI:59789"/>
    </ligand>
</feature>
<dbReference type="EMBL" id="NWTK01000010">
    <property type="protein sequence ID" value="PKR53191.1"/>
    <property type="molecule type" value="Genomic_DNA"/>
</dbReference>
<dbReference type="GO" id="GO:0051539">
    <property type="term" value="F:4 iron, 4 sulfur cluster binding"/>
    <property type="evidence" value="ECO:0007669"/>
    <property type="project" value="UniProtKB-UniRule"/>
</dbReference>
<keyword evidence="6 8" id="KW-0411">Iron-sulfur</keyword>
<dbReference type="OrthoDB" id="9792276at2"/>
<feature type="binding site" evidence="8">
    <location>
        <position position="112"/>
    </location>
    <ligand>
        <name>S-adenosyl-L-methionine</name>
        <dbReference type="ChEBI" id="CHEBI:59789"/>
    </ligand>
</feature>
<evidence type="ECO:0000313" key="12">
    <source>
        <dbReference type="Proteomes" id="UP000233597"/>
    </source>
</evidence>
<comment type="pathway">
    <text evidence="8">Purine metabolism; 7-cyano-7-deazaguanine biosynthesis.</text>
</comment>
<gene>
    <name evidence="8 11" type="primary">queE</name>
    <name evidence="11" type="ORF">COO20_16130</name>
</gene>
<evidence type="ECO:0000256" key="9">
    <source>
        <dbReference type="SAM" id="MobiDB-lite"/>
    </source>
</evidence>
<dbReference type="GO" id="GO:0008616">
    <property type="term" value="P:tRNA queuosine(34) biosynthetic process"/>
    <property type="evidence" value="ECO:0007669"/>
    <property type="project" value="UniProtKB-UniRule"/>
</dbReference>
<dbReference type="SUPFAM" id="SSF102114">
    <property type="entry name" value="Radical SAM enzymes"/>
    <property type="match status" value="1"/>
</dbReference>
<keyword evidence="4 8" id="KW-0460">Magnesium</keyword>
<feature type="binding site" evidence="8">
    <location>
        <position position="67"/>
    </location>
    <ligand>
        <name>[4Fe-4S] cluster</name>
        <dbReference type="ChEBI" id="CHEBI:49883"/>
        <note>4Fe-4S-S-AdoMet</note>
    </ligand>
</feature>
<dbReference type="Pfam" id="PF04055">
    <property type="entry name" value="Radical_SAM"/>
    <property type="match status" value="1"/>
</dbReference>
<feature type="domain" description="Radical SAM core" evidence="10">
    <location>
        <begin position="50"/>
        <end position="257"/>
    </location>
</feature>
<organism evidence="11 12">
    <name type="scientific">Thalassospira marina</name>
    <dbReference type="NCBI Taxonomy" id="2048283"/>
    <lineage>
        <taxon>Bacteria</taxon>
        <taxon>Pseudomonadati</taxon>
        <taxon>Pseudomonadota</taxon>
        <taxon>Alphaproteobacteria</taxon>
        <taxon>Rhodospirillales</taxon>
        <taxon>Thalassospiraceae</taxon>
        <taxon>Thalassospira</taxon>
    </lineage>
</organism>
<dbReference type="NCBIfam" id="TIGR03365">
    <property type="entry name" value="Bsubt_queE"/>
    <property type="match status" value="1"/>
</dbReference>
<protein>
    <recommendedName>
        <fullName evidence="8">7-carboxy-7-deazaguanine synthase</fullName>
        <shortName evidence="8">CDG synthase</shortName>
        <ecNumber evidence="8">4.3.99.3</ecNumber>
    </recommendedName>
    <alternativeName>
        <fullName evidence="8">Queuosine biosynthesis protein QueE</fullName>
    </alternativeName>
</protein>
<dbReference type="GO" id="GO:0000287">
    <property type="term" value="F:magnesium ion binding"/>
    <property type="evidence" value="ECO:0007669"/>
    <property type="project" value="UniProtKB-UniRule"/>
</dbReference>
<keyword evidence="5 8" id="KW-0408">Iron</keyword>
<dbReference type="CDD" id="cd01335">
    <property type="entry name" value="Radical_SAM"/>
    <property type="match status" value="1"/>
</dbReference>
<dbReference type="InterPro" id="IPR058240">
    <property type="entry name" value="rSAM_sf"/>
</dbReference>
<sequence length="275" mass="29892">MTQDIATPTRAEHGLQSTDQSGDDSQLVRRQGKIRISEIFGPTVQGEGALLGMPTVFVRTGGCDFRCSWCDTLYAVDPAFRGDWLPMDAEAILDQVKKLSGGRPVLVTLSGGNPAIQPLESLIDKGQRQGFTFAIETQGSIARRWFAKLDHLTLSPKPPSSGTVFNADDLAACITAARSGSGMGPAITLKFPVADEADLNFANQVRAMHPDIPCYLQPVNATPAAPHPDGADGVDIDALTERYRWLVDRVAENGWFDVRVMPQWHVHVWGNLRGV</sequence>
<dbReference type="GO" id="GO:0016840">
    <property type="term" value="F:carbon-nitrogen lyase activity"/>
    <property type="evidence" value="ECO:0007669"/>
    <property type="project" value="UniProtKB-UniRule"/>
</dbReference>
<evidence type="ECO:0000256" key="2">
    <source>
        <dbReference type="ARBA" id="ARBA00022691"/>
    </source>
</evidence>
<feature type="compositionally biased region" description="Polar residues" evidence="9">
    <location>
        <begin position="15"/>
        <end position="24"/>
    </location>
</feature>
<feature type="binding site" evidence="8">
    <location>
        <position position="63"/>
    </location>
    <ligand>
        <name>[4Fe-4S] cluster</name>
        <dbReference type="ChEBI" id="CHEBI:49883"/>
        <note>4Fe-4S-S-AdoMet</note>
    </ligand>
</feature>
<feature type="binding site" evidence="8">
    <location>
        <begin position="155"/>
        <end position="157"/>
    </location>
    <ligand>
        <name>S-adenosyl-L-methionine</name>
        <dbReference type="ChEBI" id="CHEBI:59789"/>
    </ligand>
</feature>
<dbReference type="PANTHER" id="PTHR42836:SF1">
    <property type="entry name" value="7-CARBOXY-7-DEAZAGUANINE SYNTHASE"/>
    <property type="match status" value="1"/>
</dbReference>
<dbReference type="AlphaFoldDB" id="A0A2N3KRL7"/>
<feature type="binding site" evidence="8">
    <location>
        <position position="110"/>
    </location>
    <ligand>
        <name>substrate</name>
    </ligand>
</feature>
<keyword evidence="3 8" id="KW-0479">Metal-binding</keyword>
<dbReference type="GO" id="GO:1904047">
    <property type="term" value="F:S-adenosyl-L-methionine binding"/>
    <property type="evidence" value="ECO:0007669"/>
    <property type="project" value="UniProtKB-UniRule"/>
</dbReference>
<evidence type="ECO:0000256" key="4">
    <source>
        <dbReference type="ARBA" id="ARBA00022842"/>
    </source>
</evidence>
<comment type="cofactor">
    <cofactor evidence="8">
        <name>[4Fe-4S] cluster</name>
        <dbReference type="ChEBI" id="CHEBI:49883"/>
    </cofactor>
    <text evidence="8">Binds 1 [4Fe-4S] cluster. The cluster is coordinated with 3 cysteines and an exchangeable S-adenosyl-L-methionine.</text>
</comment>
<evidence type="ECO:0000259" key="10">
    <source>
        <dbReference type="PROSITE" id="PS51918"/>
    </source>
</evidence>